<accession>A0A1L1PS27</accession>
<dbReference type="RefSeq" id="WP_009520271.1">
    <property type="nucleotide sequence ID" value="NZ_CCAE010000019.1"/>
</dbReference>
<dbReference type="Gene3D" id="1.10.287.470">
    <property type="entry name" value="Helix hairpin bin"/>
    <property type="match status" value="1"/>
</dbReference>
<keyword evidence="9" id="KW-1185">Reference proteome</keyword>
<dbReference type="Gene3D" id="2.40.50.100">
    <property type="match status" value="1"/>
</dbReference>
<dbReference type="PROSITE" id="PS51257">
    <property type="entry name" value="PROKAR_LIPOPROTEIN"/>
    <property type="match status" value="1"/>
</dbReference>
<comment type="similarity">
    <text evidence="2">Belongs to the membrane fusion protein (MFP) (TC 8.A.1) family.</text>
</comment>
<organism evidence="8 9">
    <name type="scientific">Hydrogenophaga intermedia</name>
    <dbReference type="NCBI Taxonomy" id="65786"/>
    <lineage>
        <taxon>Bacteria</taxon>
        <taxon>Pseudomonadati</taxon>
        <taxon>Pseudomonadota</taxon>
        <taxon>Betaproteobacteria</taxon>
        <taxon>Burkholderiales</taxon>
        <taxon>Comamonadaceae</taxon>
        <taxon>Hydrogenophaga</taxon>
    </lineage>
</organism>
<evidence type="ECO:0000259" key="5">
    <source>
        <dbReference type="Pfam" id="PF25917"/>
    </source>
</evidence>
<feature type="domain" description="Multidrug resistance protein MdtA-like C-terminal permuted SH3" evidence="7">
    <location>
        <begin position="285"/>
        <end position="347"/>
    </location>
</feature>
<dbReference type="Gene3D" id="2.40.30.170">
    <property type="match status" value="1"/>
</dbReference>
<dbReference type="Gene3D" id="2.40.420.20">
    <property type="match status" value="1"/>
</dbReference>
<evidence type="ECO:0000313" key="9">
    <source>
        <dbReference type="Proteomes" id="UP000028878"/>
    </source>
</evidence>
<dbReference type="InterPro" id="IPR006143">
    <property type="entry name" value="RND_pump_MFP"/>
</dbReference>
<dbReference type="SUPFAM" id="SSF111369">
    <property type="entry name" value="HlyD-like secretion proteins"/>
    <property type="match status" value="1"/>
</dbReference>
<evidence type="ECO:0000256" key="2">
    <source>
        <dbReference type="ARBA" id="ARBA00009477"/>
    </source>
</evidence>
<dbReference type="InterPro" id="IPR058625">
    <property type="entry name" value="MdtA-like_BSH"/>
</dbReference>
<protein>
    <submittedName>
        <fullName evidence="8">Efflux rnd mfp subunit</fullName>
    </submittedName>
</protein>
<dbReference type="InterPro" id="IPR058627">
    <property type="entry name" value="MdtA-like_C"/>
</dbReference>
<feature type="domain" description="Multidrug resistance protein MdtA-like barrel-sandwich hybrid" evidence="5">
    <location>
        <begin position="61"/>
        <end position="193"/>
    </location>
</feature>
<dbReference type="InterPro" id="IPR058792">
    <property type="entry name" value="Beta-barrel_RND_2"/>
</dbReference>
<dbReference type="AlphaFoldDB" id="A0A1L1PS27"/>
<dbReference type="PANTHER" id="PTHR30469">
    <property type="entry name" value="MULTIDRUG RESISTANCE PROTEIN MDTA"/>
    <property type="match status" value="1"/>
</dbReference>
<reference evidence="9" key="1">
    <citation type="submission" date="2014-02" db="EMBL/GenBank/DDBJ databases">
        <authorList>
            <person name="Gan H."/>
        </authorList>
    </citation>
    <scope>NUCLEOTIDE SEQUENCE [LARGE SCALE GENOMIC DNA]</scope>
    <source>
        <strain evidence="9">S1</strain>
    </source>
</reference>
<dbReference type="EMBL" id="CCAE010000019">
    <property type="protein sequence ID" value="CDN88145.1"/>
    <property type="molecule type" value="Genomic_DNA"/>
</dbReference>
<keyword evidence="4" id="KW-0732">Signal</keyword>
<dbReference type="Pfam" id="PF25954">
    <property type="entry name" value="Beta-barrel_RND_2"/>
    <property type="match status" value="1"/>
</dbReference>
<evidence type="ECO:0000259" key="6">
    <source>
        <dbReference type="Pfam" id="PF25954"/>
    </source>
</evidence>
<evidence type="ECO:0000313" key="8">
    <source>
        <dbReference type="EMBL" id="CDN88145.1"/>
    </source>
</evidence>
<keyword evidence="3" id="KW-0813">Transport</keyword>
<sequence length="363" mass="37314" precursor="true">MRTTLIVCVLASAAALAACARPEPAPEPVRSVKLLTVGPSSLHAASEYAGEVRARVESRLGFRVGGKLVERPAEVGQRVKAGQLLARLDAQDLALSGQAAQAAATAALTQRDLARADLDRFKGLLAQGFVSQAEIDRRQATLDAAEASLRQAQAQSAVQGNQAGYARLLADAPGVVTSVQAEPGQVVQAGSAVVVLAQDGERDVVIAVPEDRLALVRPGTEARVRPWAMAGDGAELKGTVREVAASADPATRTYQVKLALPADAKLPLGATAYVSLNTPLTGQAAITLPTTAVMQSAEGDRSGSVVWVFDEPSGTVQPRPVQVAGADGNRVVIAGGLKPGDEVVAAGGHVLSAGQKVTRFVAQ</sequence>
<evidence type="ECO:0000256" key="3">
    <source>
        <dbReference type="ARBA" id="ARBA00022448"/>
    </source>
</evidence>
<evidence type="ECO:0000256" key="4">
    <source>
        <dbReference type="SAM" id="SignalP"/>
    </source>
</evidence>
<dbReference type="GO" id="GO:1990281">
    <property type="term" value="C:efflux pump complex"/>
    <property type="evidence" value="ECO:0007669"/>
    <property type="project" value="TreeGrafter"/>
</dbReference>
<dbReference type="PANTHER" id="PTHR30469:SF18">
    <property type="entry name" value="RESISTANCE-NODULATION-CELL DIVISION (RND) EFFLUX MEMBRANE FUSION PROTEIN-RELATED"/>
    <property type="match status" value="1"/>
</dbReference>
<feature type="signal peptide" evidence="4">
    <location>
        <begin position="1"/>
        <end position="20"/>
    </location>
</feature>
<evidence type="ECO:0000256" key="1">
    <source>
        <dbReference type="ARBA" id="ARBA00004196"/>
    </source>
</evidence>
<feature type="chain" id="PRO_5009681708" evidence="4">
    <location>
        <begin position="21"/>
        <end position="363"/>
    </location>
</feature>
<dbReference type="GO" id="GO:0015562">
    <property type="term" value="F:efflux transmembrane transporter activity"/>
    <property type="evidence" value="ECO:0007669"/>
    <property type="project" value="TreeGrafter"/>
</dbReference>
<dbReference type="NCBIfam" id="TIGR01730">
    <property type="entry name" value="RND_mfp"/>
    <property type="match status" value="1"/>
</dbReference>
<name>A0A1L1PS27_HYDIT</name>
<gene>
    <name evidence="8" type="ORF">BN948_02577</name>
</gene>
<dbReference type="Pfam" id="PF25917">
    <property type="entry name" value="BSH_RND"/>
    <property type="match status" value="1"/>
</dbReference>
<feature type="domain" description="CusB-like beta-barrel" evidence="6">
    <location>
        <begin position="204"/>
        <end position="278"/>
    </location>
</feature>
<proteinExistence type="inferred from homology"/>
<dbReference type="Pfam" id="PF25967">
    <property type="entry name" value="RND-MFP_C"/>
    <property type="match status" value="1"/>
</dbReference>
<reference evidence="9" key="2">
    <citation type="submission" date="2014-11" db="EMBL/GenBank/DDBJ databases">
        <title>Draft genome sequence of Hydrogenophaga intermedia S1.</title>
        <authorList>
            <person name="Gan H.M."/>
            <person name="Chew T.H."/>
            <person name="Stolz A."/>
        </authorList>
    </citation>
    <scope>NUCLEOTIDE SEQUENCE [LARGE SCALE GENOMIC DNA]</scope>
    <source>
        <strain evidence="9">S1</strain>
    </source>
</reference>
<evidence type="ECO:0000259" key="7">
    <source>
        <dbReference type="Pfam" id="PF25967"/>
    </source>
</evidence>
<dbReference type="Proteomes" id="UP000028878">
    <property type="component" value="Unassembled WGS sequence"/>
</dbReference>
<comment type="subcellular location">
    <subcellularLocation>
        <location evidence="1">Cell envelope</location>
    </subcellularLocation>
</comment>